<dbReference type="RefSeq" id="WP_166147665.1">
    <property type="nucleotide sequence ID" value="NZ_JAAOIW010000002.1"/>
</dbReference>
<dbReference type="EMBL" id="JAAOIW010000002">
    <property type="protein sequence ID" value="NHN29577.1"/>
    <property type="molecule type" value="Genomic_DNA"/>
</dbReference>
<evidence type="ECO:0000313" key="2">
    <source>
        <dbReference type="EMBL" id="NHN29577.1"/>
    </source>
</evidence>
<keyword evidence="1" id="KW-0472">Membrane</keyword>
<comment type="caution">
    <text evidence="2">The sequence shown here is derived from an EMBL/GenBank/DDBJ whole genome shotgun (WGS) entry which is preliminary data.</text>
</comment>
<name>A0ABX0J3Z8_9BACL</name>
<evidence type="ECO:0008006" key="4">
    <source>
        <dbReference type="Google" id="ProtNLM"/>
    </source>
</evidence>
<keyword evidence="3" id="KW-1185">Reference proteome</keyword>
<sequence>MGVIRHKKMLCYVIVVFVLLLVAGYAYLIQPIGLRTLETERSLANKQKLAAALQSQMGKVAETPDSDRVKLEVVRRQIPEQPFMETIVRDLRRLEVVSGTQLKQYNIEVGTTGLVDTSIQKTKAAVKDKSAEDKTNEKPHLNVTPIQIETSFIGTYNQIYQLFAEMESLDRLIQVDKMSFHLKQGPLVQINAPGQLIICNLTLAAYYSPALQALLKKPNDIDYTNSSGRTNPFN</sequence>
<dbReference type="Gene3D" id="3.30.70.60">
    <property type="match status" value="1"/>
</dbReference>
<organism evidence="2 3">
    <name type="scientific">Paenibacillus agricola</name>
    <dbReference type="NCBI Taxonomy" id="2716264"/>
    <lineage>
        <taxon>Bacteria</taxon>
        <taxon>Bacillati</taxon>
        <taxon>Bacillota</taxon>
        <taxon>Bacilli</taxon>
        <taxon>Bacillales</taxon>
        <taxon>Paenibacillaceae</taxon>
        <taxon>Paenibacillus</taxon>
    </lineage>
</organism>
<proteinExistence type="predicted"/>
<evidence type="ECO:0000256" key="1">
    <source>
        <dbReference type="SAM" id="Phobius"/>
    </source>
</evidence>
<protein>
    <recommendedName>
        <fullName evidence="4">Pilus assembly protein PilO</fullName>
    </recommendedName>
</protein>
<feature type="transmembrane region" description="Helical" evidence="1">
    <location>
        <begin position="9"/>
        <end position="28"/>
    </location>
</feature>
<evidence type="ECO:0000313" key="3">
    <source>
        <dbReference type="Proteomes" id="UP001165962"/>
    </source>
</evidence>
<reference evidence="2" key="1">
    <citation type="submission" date="2020-03" db="EMBL/GenBank/DDBJ databases">
        <title>Draft sequencing of Paenibacilllus sp. S3N08.</title>
        <authorList>
            <person name="Kim D.-U."/>
        </authorList>
    </citation>
    <scope>NUCLEOTIDE SEQUENCE</scope>
    <source>
        <strain evidence="2">S3N08</strain>
    </source>
</reference>
<keyword evidence="1" id="KW-1133">Transmembrane helix</keyword>
<gene>
    <name evidence="2" type="ORF">G9U52_06985</name>
</gene>
<keyword evidence="1" id="KW-0812">Transmembrane</keyword>
<dbReference type="InterPro" id="IPR014717">
    <property type="entry name" value="Transl_elong_EF1B/ribsomal_bS6"/>
</dbReference>
<dbReference type="Proteomes" id="UP001165962">
    <property type="component" value="Unassembled WGS sequence"/>
</dbReference>
<accession>A0ABX0J3Z8</accession>